<dbReference type="Gene3D" id="2.170.130.10">
    <property type="entry name" value="TonB-dependent receptor, plug domain"/>
    <property type="match status" value="1"/>
</dbReference>
<evidence type="ECO:0000259" key="14">
    <source>
        <dbReference type="Pfam" id="PF00593"/>
    </source>
</evidence>
<proteinExistence type="inferred from homology"/>
<comment type="subcellular location">
    <subcellularLocation>
        <location evidence="1">Cell outer membrane</location>
        <topology evidence="1">Multi-pass membrane protein</topology>
    </subcellularLocation>
</comment>
<evidence type="ECO:0000256" key="1">
    <source>
        <dbReference type="ARBA" id="ARBA00004571"/>
    </source>
</evidence>
<dbReference type="InterPro" id="IPR012910">
    <property type="entry name" value="Plug_dom"/>
</dbReference>
<organism evidence="16 17">
    <name type="scientific">Nguyenibacter vanlangensis</name>
    <dbReference type="NCBI Taxonomy" id="1216886"/>
    <lineage>
        <taxon>Bacteria</taxon>
        <taxon>Pseudomonadati</taxon>
        <taxon>Pseudomonadota</taxon>
        <taxon>Alphaproteobacteria</taxon>
        <taxon>Acetobacterales</taxon>
        <taxon>Acetobacteraceae</taxon>
        <taxon>Nguyenibacter</taxon>
    </lineage>
</organism>
<evidence type="ECO:0000256" key="12">
    <source>
        <dbReference type="RuleBase" id="RU003357"/>
    </source>
</evidence>
<feature type="domain" description="TonB-dependent receptor-like beta-barrel" evidence="14">
    <location>
        <begin position="316"/>
        <end position="776"/>
    </location>
</feature>
<keyword evidence="2" id="KW-0813">Transport</keyword>
<evidence type="ECO:0000256" key="7">
    <source>
        <dbReference type="ARBA" id="ARBA00023004"/>
    </source>
</evidence>
<keyword evidence="4" id="KW-0410">Iron transport</keyword>
<dbReference type="Proteomes" id="UP001449795">
    <property type="component" value="Chromosome"/>
</dbReference>
<feature type="domain" description="TonB-dependent receptor plug" evidence="15">
    <location>
        <begin position="101"/>
        <end position="200"/>
    </location>
</feature>
<keyword evidence="11" id="KW-0998">Cell outer membrane</keyword>
<keyword evidence="8" id="KW-0406">Ion transport</keyword>
<evidence type="ECO:0000256" key="2">
    <source>
        <dbReference type="ARBA" id="ARBA00022448"/>
    </source>
</evidence>
<dbReference type="SUPFAM" id="SSF56935">
    <property type="entry name" value="Porins"/>
    <property type="match status" value="1"/>
</dbReference>
<dbReference type="InterPro" id="IPR036942">
    <property type="entry name" value="Beta-barrel_TonB_sf"/>
</dbReference>
<evidence type="ECO:0000259" key="15">
    <source>
        <dbReference type="Pfam" id="PF07715"/>
    </source>
</evidence>
<evidence type="ECO:0000256" key="11">
    <source>
        <dbReference type="ARBA" id="ARBA00023237"/>
    </source>
</evidence>
<comment type="similarity">
    <text evidence="12">Belongs to the TonB-dependent receptor family.</text>
</comment>
<dbReference type="Gene3D" id="2.40.170.20">
    <property type="entry name" value="TonB-dependent receptor, beta-barrel domain"/>
    <property type="match status" value="1"/>
</dbReference>
<evidence type="ECO:0000313" key="17">
    <source>
        <dbReference type="Proteomes" id="UP001449795"/>
    </source>
</evidence>
<keyword evidence="7" id="KW-0408">Iron</keyword>
<evidence type="ECO:0000256" key="6">
    <source>
        <dbReference type="ARBA" id="ARBA00022729"/>
    </source>
</evidence>
<keyword evidence="10 12" id="KW-0472">Membrane</keyword>
<evidence type="ECO:0000256" key="9">
    <source>
        <dbReference type="ARBA" id="ARBA00023077"/>
    </source>
</evidence>
<dbReference type="InterPro" id="IPR037066">
    <property type="entry name" value="Plug_dom_sf"/>
</dbReference>
<keyword evidence="17" id="KW-1185">Reference proteome</keyword>
<accession>A0ABZ3D994</accession>
<dbReference type="InterPro" id="IPR000531">
    <property type="entry name" value="Beta-barrel_TonB"/>
</dbReference>
<evidence type="ECO:0000256" key="13">
    <source>
        <dbReference type="SAM" id="MobiDB-lite"/>
    </source>
</evidence>
<dbReference type="PANTHER" id="PTHR32552">
    <property type="entry name" value="FERRICHROME IRON RECEPTOR-RELATED"/>
    <property type="match status" value="1"/>
</dbReference>
<evidence type="ECO:0000256" key="4">
    <source>
        <dbReference type="ARBA" id="ARBA00022496"/>
    </source>
</evidence>
<evidence type="ECO:0000256" key="10">
    <source>
        <dbReference type="ARBA" id="ARBA00023136"/>
    </source>
</evidence>
<reference evidence="16 17" key="1">
    <citation type="submission" date="2024-04" db="EMBL/GenBank/DDBJ databases">
        <title>Complete genome sequence of Nguyenibacter vanlangesis HBCM-1154, a strain capable of nitrogen fixation, IAA production, and phosphorus solubilization isolated from sugarcane soil.</title>
        <authorList>
            <person name="MY HANH P."/>
        </authorList>
    </citation>
    <scope>NUCLEOTIDE SEQUENCE [LARGE SCALE GENOMIC DNA]</scope>
    <source>
        <strain evidence="16 17">HBCM 1154</strain>
    </source>
</reference>
<keyword evidence="9 12" id="KW-0798">TonB box</keyword>
<evidence type="ECO:0000256" key="3">
    <source>
        <dbReference type="ARBA" id="ARBA00022452"/>
    </source>
</evidence>
<gene>
    <name evidence="16" type="ORF">AAC691_07070</name>
</gene>
<dbReference type="EMBL" id="CP152276">
    <property type="protein sequence ID" value="XAE44188.1"/>
    <property type="molecule type" value="Genomic_DNA"/>
</dbReference>
<dbReference type="PANTHER" id="PTHR32552:SF89">
    <property type="entry name" value="CATECHOLATE SIDEROPHORE RECEPTOR FIU"/>
    <property type="match status" value="1"/>
</dbReference>
<feature type="region of interest" description="Disordered" evidence="13">
    <location>
        <begin position="43"/>
        <end position="67"/>
    </location>
</feature>
<dbReference type="RefSeq" id="WP_342629491.1">
    <property type="nucleotide sequence ID" value="NZ_CP152276.1"/>
</dbReference>
<keyword evidence="3" id="KW-1134">Transmembrane beta strand</keyword>
<keyword evidence="6" id="KW-0732">Signal</keyword>
<evidence type="ECO:0000256" key="5">
    <source>
        <dbReference type="ARBA" id="ARBA00022692"/>
    </source>
</evidence>
<dbReference type="Pfam" id="PF07715">
    <property type="entry name" value="Plug"/>
    <property type="match status" value="1"/>
</dbReference>
<protein>
    <submittedName>
        <fullName evidence="16">TonB-dependent receptor</fullName>
    </submittedName>
</protein>
<name>A0ABZ3D994_9PROT</name>
<dbReference type="InterPro" id="IPR039426">
    <property type="entry name" value="TonB-dep_rcpt-like"/>
</dbReference>
<evidence type="ECO:0000313" key="16">
    <source>
        <dbReference type="EMBL" id="XAE44188.1"/>
    </source>
</evidence>
<keyword evidence="16" id="KW-0675">Receptor</keyword>
<dbReference type="Pfam" id="PF00593">
    <property type="entry name" value="TonB_dep_Rec_b-barrel"/>
    <property type="match status" value="1"/>
</dbReference>
<keyword evidence="5" id="KW-0812">Transmembrane</keyword>
<sequence>MASRGKLRELPLRLSLAGGSALLPAMLLLSAAVARQPAQAVPAKGRAAASHRPRAGATVPPAGRRRAALPPQAEAITVQGATLGADGVNGRAPGGGLIRPQTAPKARSTISQDYIAKQAPAQNAYNLVKMAPGVVVANTDPAGHEKSALSMRGLTQDEIANVYEGMPLSSVGGYNLDLAWVIDTENIGSISVQPGSAGLDSPAINGSGGLFSLSMRDPSRTFGGLADVGAGSRDYTRQFFRVDTGEWGHSGIRSFISVSNQHDSFYRGPGQESFQHVDFKILKEWDENNRIALIGGFMRGLAGNEPYWNTTMANWRRYGWSNQLARYYDPGTQNTDYWKLNWLHSRTYNIVAPMHFKAGRVSFDFTPYTAYNDKVYGSGTDLNNDLYYGNQFVTGMVIPGQHPGTTSGIAESYSSLNEMRGGFSARTIVDLGANKPFIGYWYDYDNATDLTGFTGVYQDGSPYTPWGYLSKTLRMPDGRPYYTTDYSDITQTNALYAGDTLSLLQGRFVAEGGMRVTMINRDATQRLPGLPYKYGLNELQLLPQLGAHYQIDRNWQVFAGVATGAKAPPDSYLISTLNPNTGQYAYRGNAAVKQEYSISEEAGLRYDGTLLVGSLTYFHYNFTNRQISTYGYLGNEQIAENLNGGGQTSDGFDAEIGTRPIHHFRPYVSAQYLHSTIDNNIRAGNDYLPTKGKTAINSPEWTTSLGIDWDNGTFFWNYGLTYFSKQYSTFMNDEALPSLVTMNLTVGARLPKTGWLGRRTSSVFKSPEIMLWINNLADTKAYSAINSPRLNARTTRGIFGTEIAGQAPTYNTLSHFYAIVTFRTGF</sequence>
<evidence type="ECO:0000256" key="8">
    <source>
        <dbReference type="ARBA" id="ARBA00023065"/>
    </source>
</evidence>